<evidence type="ECO:0000313" key="3">
    <source>
        <dbReference type="EMBL" id="MDT0644321.1"/>
    </source>
</evidence>
<feature type="transmembrane region" description="Helical" evidence="1">
    <location>
        <begin position="6"/>
        <end position="26"/>
    </location>
</feature>
<dbReference type="InterPro" id="IPR013099">
    <property type="entry name" value="K_chnl_dom"/>
</dbReference>
<protein>
    <recommendedName>
        <fullName evidence="2">Potassium channel domain-containing protein</fullName>
    </recommendedName>
</protein>
<proteinExistence type="predicted"/>
<feature type="domain" description="Potassium channel" evidence="2">
    <location>
        <begin position="81"/>
        <end position="152"/>
    </location>
</feature>
<feature type="transmembrane region" description="Helical" evidence="1">
    <location>
        <begin position="126"/>
        <end position="151"/>
    </location>
</feature>
<sequence>MNEVIYLILGALLLVLVIYDFFFTTLSGSGAGIITKPVSTFTYKITRTLAGLFGRKTFNFSGLVVNLVVLVVWVMMVWLGLFLVYSSNPEGIVNSKGVVATDWERLYFTGYTISTLGMGNFKPVTVLFEIFTSCFSFFGFIFFTSSMTYLLSVSSALINKRSLALSIQNLGTDPQDIAEKFLKMNTSYSYQQFLALQEKIDRHAVNHQAYPVLHFYSHKDPEVCLSLNLTRLDEAINILLSSSGAGELKRELEPLREALSRFLEHINENYLHVSSAEEEAVKSYKFPYQTLGVEEEALDRRRNMLLALIKSENFTWDDVTGRDK</sequence>
<dbReference type="EMBL" id="JAVRHQ010000024">
    <property type="protein sequence ID" value="MDT0644321.1"/>
    <property type="molecule type" value="Genomic_DNA"/>
</dbReference>
<evidence type="ECO:0000256" key="1">
    <source>
        <dbReference type="SAM" id="Phobius"/>
    </source>
</evidence>
<name>A0ABU3CDC3_9FLAO</name>
<feature type="transmembrane region" description="Helical" evidence="1">
    <location>
        <begin position="63"/>
        <end position="85"/>
    </location>
</feature>
<dbReference type="SUPFAM" id="SSF81324">
    <property type="entry name" value="Voltage-gated potassium channels"/>
    <property type="match status" value="1"/>
</dbReference>
<dbReference type="Proteomes" id="UP001262889">
    <property type="component" value="Unassembled WGS sequence"/>
</dbReference>
<reference evidence="3 4" key="1">
    <citation type="submission" date="2023-09" db="EMBL/GenBank/DDBJ databases">
        <authorList>
            <person name="Rey-Velasco X."/>
        </authorList>
    </citation>
    <scope>NUCLEOTIDE SEQUENCE [LARGE SCALE GENOMIC DNA]</scope>
    <source>
        <strain evidence="3 4">F363</strain>
    </source>
</reference>
<comment type="caution">
    <text evidence="3">The sequence shown here is derived from an EMBL/GenBank/DDBJ whole genome shotgun (WGS) entry which is preliminary data.</text>
</comment>
<dbReference type="Gene3D" id="1.10.287.70">
    <property type="match status" value="1"/>
</dbReference>
<evidence type="ECO:0000313" key="4">
    <source>
        <dbReference type="Proteomes" id="UP001262889"/>
    </source>
</evidence>
<keyword evidence="1" id="KW-0812">Transmembrane</keyword>
<dbReference type="Pfam" id="PF07885">
    <property type="entry name" value="Ion_trans_2"/>
    <property type="match status" value="1"/>
</dbReference>
<organism evidence="3 4">
    <name type="scientific">Autumnicola tepida</name>
    <dbReference type="NCBI Taxonomy" id="3075595"/>
    <lineage>
        <taxon>Bacteria</taxon>
        <taxon>Pseudomonadati</taxon>
        <taxon>Bacteroidota</taxon>
        <taxon>Flavobacteriia</taxon>
        <taxon>Flavobacteriales</taxon>
        <taxon>Flavobacteriaceae</taxon>
        <taxon>Autumnicola</taxon>
    </lineage>
</organism>
<evidence type="ECO:0000259" key="2">
    <source>
        <dbReference type="Pfam" id="PF07885"/>
    </source>
</evidence>
<dbReference type="RefSeq" id="WP_311535939.1">
    <property type="nucleotide sequence ID" value="NZ_JAVRHQ010000024.1"/>
</dbReference>
<keyword evidence="1" id="KW-0472">Membrane</keyword>
<keyword evidence="4" id="KW-1185">Reference proteome</keyword>
<gene>
    <name evidence="3" type="ORF">RM553_15895</name>
</gene>
<keyword evidence="1" id="KW-1133">Transmembrane helix</keyword>
<accession>A0ABU3CDC3</accession>